<dbReference type="OrthoDB" id="23458at10239"/>
<dbReference type="Proteomes" id="UP000204054">
    <property type="component" value="Segment"/>
</dbReference>
<dbReference type="RefSeq" id="YP_009193541.1">
    <property type="nucleotide sequence ID" value="NC_028742.1"/>
</dbReference>
<dbReference type="GeneID" id="26586444"/>
<evidence type="ECO:0000313" key="3">
    <source>
        <dbReference type="Proteomes" id="UP000204054"/>
    </source>
</evidence>
<dbReference type="EMBL" id="KR080199">
    <property type="protein sequence ID" value="AKF14655.1"/>
    <property type="molecule type" value="Genomic_DNA"/>
</dbReference>
<evidence type="ECO:0000256" key="1">
    <source>
        <dbReference type="SAM" id="MobiDB-lite"/>
    </source>
</evidence>
<feature type="region of interest" description="Disordered" evidence="1">
    <location>
        <begin position="1"/>
        <end position="21"/>
    </location>
</feature>
<feature type="compositionally biased region" description="Low complexity" evidence="1">
    <location>
        <begin position="1"/>
        <end position="14"/>
    </location>
</feature>
<name>A0A0F6YQE9_9CAUD</name>
<accession>A0A0F6YQE9</accession>
<keyword evidence="3" id="KW-1185">Reference proteome</keyword>
<dbReference type="KEGG" id="vg:26586444"/>
<evidence type="ECO:0000313" key="2">
    <source>
        <dbReference type="EMBL" id="AKF14655.1"/>
    </source>
</evidence>
<proteinExistence type="predicted"/>
<gene>
    <name evidence="2" type="primary">86</name>
    <name evidence="2" type="ORF">SEA_BAEE_86</name>
</gene>
<sequence length="80" mass="8716">MANDTAPATEPETTGPKFPDVHVKLTGDDGNVFLIIGRVQRALLSGGATRDQAREFVNEIIDADSYDAALRVVMRWVEVS</sequence>
<organism evidence="2 3">
    <name type="scientific">Mycobacterium phage Baee</name>
    <dbReference type="NCBI Taxonomy" id="1647306"/>
    <lineage>
        <taxon>Viruses</taxon>
        <taxon>Duplodnaviria</taxon>
        <taxon>Heunggongvirae</taxon>
        <taxon>Uroviricota</taxon>
        <taxon>Caudoviricetes</taxon>
        <taxon>Bclasvirinae</taxon>
        <taxon>Acadianvirus</taxon>
        <taxon>Acadianvirus baee</taxon>
    </lineage>
</organism>
<reference evidence="2 3" key="1">
    <citation type="journal article" date="2015" name="Genome Announc.">
        <title>Genome Sequences of Mycobacteriophages AlanGrant, Baee, Corofin, OrangeOswald, and Vincenzo, New Members of Cluster B.</title>
        <authorList>
            <person name="Pope W.H."/>
            <person name="Carbonara M.E."/>
            <person name="Cioffi H.M."/>
            <person name="Cruz T."/>
            <person name="Dang B.Q."/>
            <person name="Doyle A.N."/>
            <person name="Fan O.H."/>
            <person name="Gallagher M."/>
            <person name="Gentile G.M."/>
            <person name="German B.A."/>
            <person name="Farrell M.E."/>
            <person name="Gerwig M."/>
            <person name="Hunter K.L."/>
            <person name="Lefever V.E."/>
            <person name="Marfisi N.A."/>
            <person name="McDonnell J.E."/>
            <person name="Monga J.K."/>
            <person name="Quiroz K.G."/>
            <person name="Pong A.C."/>
            <person name="Rimple P.A."/>
            <person name="Situ M."/>
            <person name="Sohnen P.C."/>
            <person name="Stockinger A.N."/>
            <person name="Thompson P.K."/>
            <person name="Torchio N.M."/>
            <person name="Toner C.L."/>
            <person name="Ulbrich M.C."/>
            <person name="Vohra N.I."/>
            <person name="Zakir A."/>
            <person name="Adkins N.L."/>
            <person name="Brown B.R."/>
            <person name="Churilla B.M."/>
            <person name="Kramer Z.J."/>
            <person name="Lapin J.S."/>
            <person name="Montgomery M.T."/>
            <person name="Prout A.K."/>
            <person name="Grubb S.R."/>
            <person name="Warner M.H."/>
            <person name="Bowman C.A."/>
            <person name="Russell D.A."/>
            <person name="Hatfull G.F."/>
        </authorList>
    </citation>
    <scope>NUCLEOTIDE SEQUENCE [LARGE SCALE GENOMIC DNA]</scope>
</reference>
<protein>
    <submittedName>
        <fullName evidence="2">Uncharacterized protein</fullName>
    </submittedName>
</protein>